<dbReference type="Proteomes" id="UP001151071">
    <property type="component" value="Unassembled WGS sequence"/>
</dbReference>
<dbReference type="RefSeq" id="WP_029098411.1">
    <property type="nucleotide sequence ID" value="NZ_JAPYYP010000042.1"/>
</dbReference>
<reference evidence="1" key="1">
    <citation type="submission" date="2022-12" db="EMBL/GenBank/DDBJ databases">
        <title>Draft genome sequence of the thermophilic strain Brevibacillus thermoruber HT42, isolated from Los Humeros, Puebla, Mexico, with biotechnological potential.</title>
        <authorList>
            <person name="Lara Sanchez J."/>
            <person name="Solis Palacios R."/>
            <person name="Bustos Baena A.S."/>
            <person name="Ruz Baez A.E."/>
            <person name="Espinosa Luna G."/>
            <person name="Oliart Ros R.M."/>
        </authorList>
    </citation>
    <scope>NUCLEOTIDE SEQUENCE</scope>
    <source>
        <strain evidence="1">HT42</strain>
    </source>
</reference>
<evidence type="ECO:0000313" key="1">
    <source>
        <dbReference type="EMBL" id="MDA5110774.1"/>
    </source>
</evidence>
<name>A0A9X3TTR0_9BACL</name>
<organism evidence="1 2">
    <name type="scientific">Brevibacillus thermoruber</name>
    <dbReference type="NCBI Taxonomy" id="33942"/>
    <lineage>
        <taxon>Bacteria</taxon>
        <taxon>Bacillati</taxon>
        <taxon>Bacillota</taxon>
        <taxon>Bacilli</taxon>
        <taxon>Bacillales</taxon>
        <taxon>Paenibacillaceae</taxon>
        <taxon>Brevibacillus</taxon>
    </lineage>
</organism>
<protein>
    <submittedName>
        <fullName evidence="1">Uncharacterized protein</fullName>
    </submittedName>
</protein>
<sequence>MSAGSYGRRRERIAEAAFLPIRRLLDDPLAAIILSRFTAREQGLAGREYGIEPVFQYTRYKIFSHS</sequence>
<evidence type="ECO:0000313" key="2">
    <source>
        <dbReference type="Proteomes" id="UP001151071"/>
    </source>
</evidence>
<accession>A0A9X3TTR0</accession>
<keyword evidence="2" id="KW-1185">Reference proteome</keyword>
<comment type="caution">
    <text evidence="1">The sequence shown here is derived from an EMBL/GenBank/DDBJ whole genome shotgun (WGS) entry which is preliminary data.</text>
</comment>
<dbReference type="AlphaFoldDB" id="A0A9X3TTR0"/>
<proteinExistence type="predicted"/>
<dbReference type="EMBL" id="JAPYYP010000042">
    <property type="protein sequence ID" value="MDA5110774.1"/>
    <property type="molecule type" value="Genomic_DNA"/>
</dbReference>
<gene>
    <name evidence="1" type="ORF">O3V59_20745</name>
</gene>